<dbReference type="InterPro" id="IPR036320">
    <property type="entry name" value="Glycosyl_Trfase_fam3_N_dom_sf"/>
</dbReference>
<evidence type="ECO:0000256" key="1">
    <source>
        <dbReference type="ARBA" id="ARBA00004907"/>
    </source>
</evidence>
<dbReference type="STRING" id="39029.BSR42_10360"/>
<dbReference type="FunFam" id="3.40.1030.10:FF:000002">
    <property type="entry name" value="Anthranilate phosphoribosyltransferase"/>
    <property type="match status" value="1"/>
</dbReference>
<feature type="binding site" evidence="9">
    <location>
        <begin position="82"/>
        <end position="83"/>
    </location>
    <ligand>
        <name>5-phospho-alpha-D-ribose 1-diphosphate</name>
        <dbReference type="ChEBI" id="CHEBI:58017"/>
    </ligand>
</feature>
<comment type="pathway">
    <text evidence="1 9">Amino-acid biosynthesis; L-tryptophan biosynthesis; L-tryptophan from chorismate: step 2/5.</text>
</comment>
<evidence type="ECO:0000256" key="8">
    <source>
        <dbReference type="ARBA" id="ARBA00061188"/>
    </source>
</evidence>
<dbReference type="InterPro" id="IPR035902">
    <property type="entry name" value="Nuc_phospho_transferase"/>
</dbReference>
<keyword evidence="3 9" id="KW-0328">Glycosyltransferase</keyword>
<dbReference type="GO" id="GO:0004048">
    <property type="term" value="F:anthranilate phosphoribosyltransferase activity"/>
    <property type="evidence" value="ECO:0007669"/>
    <property type="project" value="UniProtKB-UniRule"/>
</dbReference>
<comment type="caution">
    <text evidence="9">Lacks conserved residue(s) required for the propagation of feature annotation.</text>
</comment>
<evidence type="ECO:0000256" key="5">
    <source>
        <dbReference type="ARBA" id="ARBA00022822"/>
    </source>
</evidence>
<name>A0A0J6WUV0_9FIRM</name>
<dbReference type="OrthoDB" id="9806430at2"/>
<feature type="binding site" evidence="9">
    <location>
        <begin position="89"/>
        <end position="92"/>
    </location>
    <ligand>
        <name>5-phospho-alpha-D-ribose 1-diphosphate</name>
        <dbReference type="ChEBI" id="CHEBI:58017"/>
    </ligand>
</feature>
<dbReference type="EMBL" id="LEKT01000058">
    <property type="protein sequence ID" value="KMO85537.1"/>
    <property type="molecule type" value="Genomic_DNA"/>
</dbReference>
<evidence type="ECO:0000256" key="3">
    <source>
        <dbReference type="ARBA" id="ARBA00022676"/>
    </source>
</evidence>
<dbReference type="Pfam" id="PF02885">
    <property type="entry name" value="Glycos_trans_3N"/>
    <property type="match status" value="1"/>
</dbReference>
<dbReference type="InParanoid" id="A0A0J6WUV0"/>
<evidence type="ECO:0000313" key="12">
    <source>
        <dbReference type="EMBL" id="KMO85537.1"/>
    </source>
</evidence>
<keyword evidence="5 9" id="KW-0822">Tryptophan biosynthesis</keyword>
<dbReference type="PANTHER" id="PTHR43285:SF2">
    <property type="entry name" value="ANTHRANILATE PHOSPHORIBOSYLTRANSFERASE"/>
    <property type="match status" value="1"/>
</dbReference>
<feature type="binding site" evidence="9">
    <location>
        <position position="87"/>
    </location>
    <ligand>
        <name>5-phospho-alpha-D-ribose 1-diphosphate</name>
        <dbReference type="ChEBI" id="CHEBI:58017"/>
    </ligand>
</feature>
<dbReference type="InterPro" id="IPR005940">
    <property type="entry name" value="Anthranilate_Pribosyl_Tfrase"/>
</dbReference>
<dbReference type="Pfam" id="PF00591">
    <property type="entry name" value="Glycos_transf_3"/>
    <property type="match status" value="1"/>
</dbReference>
<comment type="similarity">
    <text evidence="8">In the C-terminal section; belongs to the anthranilate phosphoribosyltransferase family.</text>
</comment>
<dbReference type="Gene3D" id="1.20.970.10">
    <property type="entry name" value="Transferase, Pyrimidine Nucleoside Phosphorylase, Chain C"/>
    <property type="match status" value="1"/>
</dbReference>
<evidence type="ECO:0000313" key="13">
    <source>
        <dbReference type="Proteomes" id="UP000036503"/>
    </source>
</evidence>
<dbReference type="FunCoup" id="A0A0J6WUV0">
    <property type="interactions" value="408"/>
</dbReference>
<comment type="catalytic activity">
    <reaction evidence="7 9">
        <text>N-(5-phospho-beta-D-ribosyl)anthranilate + diphosphate = 5-phospho-alpha-D-ribose 1-diphosphate + anthranilate</text>
        <dbReference type="Rhea" id="RHEA:11768"/>
        <dbReference type="ChEBI" id="CHEBI:16567"/>
        <dbReference type="ChEBI" id="CHEBI:18277"/>
        <dbReference type="ChEBI" id="CHEBI:33019"/>
        <dbReference type="ChEBI" id="CHEBI:58017"/>
        <dbReference type="EC" id="2.4.2.18"/>
    </reaction>
</comment>
<protein>
    <recommendedName>
        <fullName evidence="9">Anthranilate phosphoribosyltransferase</fullName>
        <ecNumber evidence="9">2.4.2.18</ecNumber>
    </recommendedName>
</protein>
<comment type="caution">
    <text evidence="12">The sequence shown here is derived from an EMBL/GenBank/DDBJ whole genome shotgun (WGS) entry which is preliminary data.</text>
</comment>
<accession>A0A0J6WUV0</accession>
<evidence type="ECO:0000256" key="2">
    <source>
        <dbReference type="ARBA" id="ARBA00022605"/>
    </source>
</evidence>
<dbReference type="HAMAP" id="MF_00211">
    <property type="entry name" value="TrpD"/>
    <property type="match status" value="1"/>
</dbReference>
<feature type="binding site" evidence="9">
    <location>
        <begin position="107"/>
        <end position="115"/>
    </location>
    <ligand>
        <name>5-phospho-alpha-D-ribose 1-diphosphate</name>
        <dbReference type="ChEBI" id="CHEBI:58017"/>
    </ligand>
</feature>
<organism evidence="12 13">
    <name type="scientific">Megasphaera cerevisiae DSM 20462</name>
    <dbReference type="NCBI Taxonomy" id="1122219"/>
    <lineage>
        <taxon>Bacteria</taxon>
        <taxon>Bacillati</taxon>
        <taxon>Bacillota</taxon>
        <taxon>Negativicutes</taxon>
        <taxon>Veillonellales</taxon>
        <taxon>Veillonellaceae</taxon>
        <taxon>Megasphaera</taxon>
    </lineage>
</organism>
<evidence type="ECO:0000256" key="7">
    <source>
        <dbReference type="ARBA" id="ARBA00052328"/>
    </source>
</evidence>
<comment type="function">
    <text evidence="9">Catalyzes the transfer of the phosphoribosyl group of 5-phosphorylribose-1-pyrophosphate (PRPP) to anthranilate to yield N-(5'-phosphoribosyl)-anthranilate (PRA).</text>
</comment>
<evidence type="ECO:0000259" key="11">
    <source>
        <dbReference type="Pfam" id="PF02885"/>
    </source>
</evidence>
<keyword evidence="9" id="KW-0460">Magnesium</keyword>
<keyword evidence="13" id="KW-1185">Reference proteome</keyword>
<dbReference type="GO" id="GO:0000287">
    <property type="term" value="F:magnesium ion binding"/>
    <property type="evidence" value="ECO:0007669"/>
    <property type="project" value="UniProtKB-UniRule"/>
</dbReference>
<feature type="binding site" evidence="9">
    <location>
        <position position="91"/>
    </location>
    <ligand>
        <name>Mg(2+)</name>
        <dbReference type="ChEBI" id="CHEBI:18420"/>
        <label>1</label>
    </ligand>
</feature>
<feature type="binding site" evidence="9">
    <location>
        <position position="225"/>
    </location>
    <ligand>
        <name>Mg(2+)</name>
        <dbReference type="ChEBI" id="CHEBI:18420"/>
        <label>1</label>
    </ligand>
</feature>
<dbReference type="InterPro" id="IPR017459">
    <property type="entry name" value="Glycosyl_Trfase_fam3_N_dom"/>
</dbReference>
<dbReference type="AlphaFoldDB" id="A0A0J6WUV0"/>
<feature type="binding site" evidence="9">
    <location>
        <position position="165"/>
    </location>
    <ligand>
        <name>anthranilate</name>
        <dbReference type="ChEBI" id="CHEBI:16567"/>
        <label>2</label>
    </ligand>
</feature>
<feature type="binding site" evidence="9">
    <location>
        <position position="119"/>
    </location>
    <ligand>
        <name>5-phospho-alpha-D-ribose 1-diphosphate</name>
        <dbReference type="ChEBI" id="CHEBI:58017"/>
    </ligand>
</feature>
<reference evidence="12 13" key="1">
    <citation type="submission" date="2015-06" db="EMBL/GenBank/DDBJ databases">
        <title>Draft genome sequence of beer spoilage bacterium Megasphaera cerevisiae type strain 20462.</title>
        <authorList>
            <person name="Kutumbaka K."/>
            <person name="Pasmowitz J."/>
            <person name="Mategko J."/>
            <person name="Reyes D."/>
            <person name="Friedrich A."/>
            <person name="Han S."/>
            <person name="Martens-Habbena W."/>
            <person name="Neal-McKinney J."/>
            <person name="Janagama H.K."/>
            <person name="Nadala C."/>
            <person name="Samadpour M."/>
        </authorList>
    </citation>
    <scope>NUCLEOTIDE SEQUENCE [LARGE SCALE GENOMIC DNA]</scope>
    <source>
        <strain evidence="12 13">DSM 20462</strain>
    </source>
</reference>
<dbReference type="EC" id="2.4.2.18" evidence="9"/>
<proteinExistence type="inferred from homology"/>
<evidence type="ECO:0000259" key="10">
    <source>
        <dbReference type="Pfam" id="PF00591"/>
    </source>
</evidence>
<feature type="domain" description="Glycosyl transferase family 3" evidence="10">
    <location>
        <begin position="74"/>
        <end position="323"/>
    </location>
</feature>
<feature type="binding site" evidence="9">
    <location>
        <position position="224"/>
    </location>
    <ligand>
        <name>Mg(2+)</name>
        <dbReference type="ChEBI" id="CHEBI:18420"/>
        <label>2</label>
    </ligand>
</feature>
<feature type="binding site" evidence="9">
    <location>
        <position position="110"/>
    </location>
    <ligand>
        <name>anthranilate</name>
        <dbReference type="ChEBI" id="CHEBI:16567"/>
        <label>1</label>
    </ligand>
</feature>
<evidence type="ECO:0000256" key="4">
    <source>
        <dbReference type="ARBA" id="ARBA00022679"/>
    </source>
</evidence>
<dbReference type="SUPFAM" id="SSF47648">
    <property type="entry name" value="Nucleoside phosphorylase/phosphoribosyltransferase N-terminal domain"/>
    <property type="match status" value="1"/>
</dbReference>
<keyword evidence="2 9" id="KW-0028">Amino-acid biosynthesis</keyword>
<dbReference type="PANTHER" id="PTHR43285">
    <property type="entry name" value="ANTHRANILATE PHOSPHORIBOSYLTRANSFERASE"/>
    <property type="match status" value="1"/>
</dbReference>
<dbReference type="NCBIfam" id="TIGR01245">
    <property type="entry name" value="trpD"/>
    <property type="match status" value="1"/>
</dbReference>
<keyword evidence="4 9" id="KW-0808">Transferase</keyword>
<feature type="binding site" evidence="9">
    <location>
        <position position="79"/>
    </location>
    <ligand>
        <name>anthranilate</name>
        <dbReference type="ChEBI" id="CHEBI:16567"/>
        <label>1</label>
    </ligand>
</feature>
<dbReference type="Proteomes" id="UP000036503">
    <property type="component" value="Unassembled WGS sequence"/>
</dbReference>
<comment type="subunit">
    <text evidence="9">Homodimer.</text>
</comment>
<sequence length="349" mass="37962">MLKCLLGKITQKQHLTAGESDYIMKRIMDGTVSDVHLGALLAALAVKGATETELASFAGAMRKYSLQVSCPMDTFDIVGTGGDAAKTFNISTTAAIVVAAGGVLVAKHGNRAKTSRSGSADMLEALGVNIFLSPESCMEMLEQIGICYFYTRYYYYMMKHIDVVREQLGISTIFDVLRPLINPAHAKYEILGVNDPSLLEPMAHVLDRLGVRHGMVVYGQDHSDEISAAASTAICEVTDHQYTTYQICPEQFALPRGSRDELRGGTPKENAAIARQVFKGERGTRRTSILMNAGAGLYVSGNVLTLEAGIKKAGQLIDSGQALEKLEDLIRMSQNMRVVEKVKLAAYRD</sequence>
<dbReference type="GO" id="GO:0005829">
    <property type="term" value="C:cytosol"/>
    <property type="evidence" value="ECO:0007669"/>
    <property type="project" value="TreeGrafter"/>
</dbReference>
<dbReference type="PATRIC" id="fig|1122219.3.peg.2694"/>
<feature type="domain" description="Glycosyl transferase family 3 N-terminal" evidence="11">
    <location>
        <begin position="5"/>
        <end position="64"/>
    </location>
</feature>
<dbReference type="UniPathway" id="UPA00035">
    <property type="reaction ID" value="UER00041"/>
</dbReference>
<comment type="cofactor">
    <cofactor evidence="9">
        <name>Mg(2+)</name>
        <dbReference type="ChEBI" id="CHEBI:18420"/>
    </cofactor>
    <text evidence="9">Binds 2 magnesium ions per monomer.</text>
</comment>
<evidence type="ECO:0000256" key="9">
    <source>
        <dbReference type="HAMAP-Rule" id="MF_00211"/>
    </source>
</evidence>
<gene>
    <name evidence="9" type="primary">trpD</name>
    <name evidence="12" type="ORF">AB840_13000</name>
</gene>
<dbReference type="RefSeq" id="WP_048515277.1">
    <property type="nucleotide sequence ID" value="NZ_FUXD01000013.1"/>
</dbReference>
<keyword evidence="9" id="KW-0479">Metal-binding</keyword>
<comment type="similarity">
    <text evidence="9">Belongs to the anthranilate phosphoribosyltransferase family.</text>
</comment>
<evidence type="ECO:0000256" key="6">
    <source>
        <dbReference type="ARBA" id="ARBA00023141"/>
    </source>
</evidence>
<dbReference type="Gene3D" id="3.40.1030.10">
    <property type="entry name" value="Nucleoside phosphorylase/phosphoribosyltransferase catalytic domain"/>
    <property type="match status" value="1"/>
</dbReference>
<dbReference type="SUPFAM" id="SSF52418">
    <property type="entry name" value="Nucleoside phosphorylase/phosphoribosyltransferase catalytic domain"/>
    <property type="match status" value="1"/>
</dbReference>
<feature type="binding site" evidence="9">
    <location>
        <position position="225"/>
    </location>
    <ligand>
        <name>Mg(2+)</name>
        <dbReference type="ChEBI" id="CHEBI:18420"/>
        <label>2</label>
    </ligand>
</feature>
<keyword evidence="6 9" id="KW-0057">Aromatic amino acid biosynthesis</keyword>
<dbReference type="GO" id="GO:0000162">
    <property type="term" value="P:L-tryptophan biosynthetic process"/>
    <property type="evidence" value="ECO:0007669"/>
    <property type="project" value="UniProtKB-UniRule"/>
</dbReference>
<dbReference type="InterPro" id="IPR000312">
    <property type="entry name" value="Glycosyl_Trfase_fam3"/>
</dbReference>
<feature type="binding site" evidence="9">
    <location>
        <position position="79"/>
    </location>
    <ligand>
        <name>5-phospho-alpha-D-ribose 1-diphosphate</name>
        <dbReference type="ChEBI" id="CHEBI:58017"/>
    </ligand>
</feature>